<dbReference type="PANTHER" id="PTHR11999:SF165">
    <property type="entry name" value="DECARBOXYLASE, PUTATIVE (AFU_ORTHOLOGUE AFUA_2G04980)-RELATED"/>
    <property type="match status" value="1"/>
</dbReference>
<dbReference type="PANTHER" id="PTHR11999">
    <property type="entry name" value="GROUP II PYRIDOXAL-5-PHOSPHATE DECARBOXYLASE"/>
    <property type="match status" value="1"/>
</dbReference>
<keyword evidence="4 6" id="KW-0456">Lyase</keyword>
<evidence type="ECO:0000256" key="3">
    <source>
        <dbReference type="ARBA" id="ARBA00022898"/>
    </source>
</evidence>
<gene>
    <name evidence="7" type="ORF">K461DRAFT_229165</name>
</gene>
<dbReference type="InterPro" id="IPR015422">
    <property type="entry name" value="PyrdxlP-dep_Trfase_small"/>
</dbReference>
<proteinExistence type="inferred from homology"/>
<comment type="caution">
    <text evidence="7">The sequence shown here is derived from an EMBL/GenBank/DDBJ whole genome shotgun (WGS) entry which is preliminary data.</text>
</comment>
<evidence type="ECO:0000256" key="6">
    <source>
        <dbReference type="RuleBase" id="RU000382"/>
    </source>
</evidence>
<organism evidence="7 8">
    <name type="scientific">Myriangium duriaei CBS 260.36</name>
    <dbReference type="NCBI Taxonomy" id="1168546"/>
    <lineage>
        <taxon>Eukaryota</taxon>
        <taxon>Fungi</taxon>
        <taxon>Dikarya</taxon>
        <taxon>Ascomycota</taxon>
        <taxon>Pezizomycotina</taxon>
        <taxon>Dothideomycetes</taxon>
        <taxon>Dothideomycetidae</taxon>
        <taxon>Myriangiales</taxon>
        <taxon>Myriangiaceae</taxon>
        <taxon>Myriangium</taxon>
    </lineage>
</organism>
<protein>
    <submittedName>
        <fullName evidence="7">PLP-dependent transferase</fullName>
    </submittedName>
</protein>
<keyword evidence="3 5" id="KW-0663">Pyridoxal phosphate</keyword>
<dbReference type="GO" id="GO:0016740">
    <property type="term" value="F:transferase activity"/>
    <property type="evidence" value="ECO:0007669"/>
    <property type="project" value="UniProtKB-KW"/>
</dbReference>
<keyword evidence="7" id="KW-0808">Transferase</keyword>
<dbReference type="Gene3D" id="3.40.640.10">
    <property type="entry name" value="Type I PLP-dependent aspartate aminotransferase-like (Major domain)"/>
    <property type="match status" value="1"/>
</dbReference>
<name>A0A9P4J1U9_9PEZI</name>
<evidence type="ECO:0000313" key="8">
    <source>
        <dbReference type="Proteomes" id="UP000799439"/>
    </source>
</evidence>
<dbReference type="GO" id="GO:0019752">
    <property type="term" value="P:carboxylic acid metabolic process"/>
    <property type="evidence" value="ECO:0007669"/>
    <property type="project" value="InterPro"/>
</dbReference>
<comment type="similarity">
    <text evidence="2 6">Belongs to the group II decarboxylase family.</text>
</comment>
<dbReference type="Pfam" id="PF00282">
    <property type="entry name" value="Pyridoxal_deC"/>
    <property type="match status" value="1"/>
</dbReference>
<evidence type="ECO:0000313" key="7">
    <source>
        <dbReference type="EMBL" id="KAF2150874.1"/>
    </source>
</evidence>
<dbReference type="InterPro" id="IPR015424">
    <property type="entry name" value="PyrdxlP-dep_Trfase"/>
</dbReference>
<dbReference type="InterPro" id="IPR002129">
    <property type="entry name" value="PyrdxlP-dep_de-COase"/>
</dbReference>
<dbReference type="GO" id="GO:0005737">
    <property type="term" value="C:cytoplasm"/>
    <property type="evidence" value="ECO:0007669"/>
    <property type="project" value="TreeGrafter"/>
</dbReference>
<dbReference type="AlphaFoldDB" id="A0A9P4J1U9"/>
<dbReference type="InterPro" id="IPR015421">
    <property type="entry name" value="PyrdxlP-dep_Trfase_major"/>
</dbReference>
<dbReference type="EMBL" id="ML996089">
    <property type="protein sequence ID" value="KAF2150874.1"/>
    <property type="molecule type" value="Genomic_DNA"/>
</dbReference>
<dbReference type="SUPFAM" id="SSF53383">
    <property type="entry name" value="PLP-dependent transferases"/>
    <property type="match status" value="1"/>
</dbReference>
<evidence type="ECO:0000256" key="2">
    <source>
        <dbReference type="ARBA" id="ARBA00009533"/>
    </source>
</evidence>
<dbReference type="OrthoDB" id="2161780at2759"/>
<comment type="cofactor">
    <cofactor evidence="1 5 6">
        <name>pyridoxal 5'-phosphate</name>
        <dbReference type="ChEBI" id="CHEBI:597326"/>
    </cofactor>
</comment>
<evidence type="ECO:0000256" key="5">
    <source>
        <dbReference type="PIRSR" id="PIRSR602129-50"/>
    </source>
</evidence>
<evidence type="ECO:0000256" key="1">
    <source>
        <dbReference type="ARBA" id="ARBA00001933"/>
    </source>
</evidence>
<keyword evidence="8" id="KW-1185">Reference proteome</keyword>
<dbReference type="InterPro" id="IPR010977">
    <property type="entry name" value="Aromatic_deC"/>
</dbReference>
<accession>A0A9P4J1U9</accession>
<dbReference type="Gene3D" id="3.90.1150.10">
    <property type="entry name" value="Aspartate Aminotransferase, domain 1"/>
    <property type="match status" value="1"/>
</dbReference>
<feature type="modified residue" description="N6-(pyridoxal phosphate)lysine" evidence="5">
    <location>
        <position position="303"/>
    </location>
</feature>
<dbReference type="GO" id="GO:0030170">
    <property type="term" value="F:pyridoxal phosphate binding"/>
    <property type="evidence" value="ECO:0007669"/>
    <property type="project" value="InterPro"/>
</dbReference>
<dbReference type="Proteomes" id="UP000799439">
    <property type="component" value="Unassembled WGS sequence"/>
</dbReference>
<reference evidence="7" key="1">
    <citation type="journal article" date="2020" name="Stud. Mycol.">
        <title>101 Dothideomycetes genomes: a test case for predicting lifestyles and emergence of pathogens.</title>
        <authorList>
            <person name="Haridas S."/>
            <person name="Albert R."/>
            <person name="Binder M."/>
            <person name="Bloem J."/>
            <person name="Labutti K."/>
            <person name="Salamov A."/>
            <person name="Andreopoulos B."/>
            <person name="Baker S."/>
            <person name="Barry K."/>
            <person name="Bills G."/>
            <person name="Bluhm B."/>
            <person name="Cannon C."/>
            <person name="Castanera R."/>
            <person name="Culley D."/>
            <person name="Daum C."/>
            <person name="Ezra D."/>
            <person name="Gonzalez J."/>
            <person name="Henrissat B."/>
            <person name="Kuo A."/>
            <person name="Liang C."/>
            <person name="Lipzen A."/>
            <person name="Lutzoni F."/>
            <person name="Magnuson J."/>
            <person name="Mondo S."/>
            <person name="Nolan M."/>
            <person name="Ohm R."/>
            <person name="Pangilinan J."/>
            <person name="Park H.-J."/>
            <person name="Ramirez L."/>
            <person name="Alfaro M."/>
            <person name="Sun H."/>
            <person name="Tritt A."/>
            <person name="Yoshinaga Y."/>
            <person name="Zwiers L.-H."/>
            <person name="Turgeon B."/>
            <person name="Goodwin S."/>
            <person name="Spatafora J."/>
            <person name="Crous P."/>
            <person name="Grigoriev I."/>
        </authorList>
    </citation>
    <scope>NUCLEOTIDE SEQUENCE</scope>
    <source>
        <strain evidence="7">CBS 260.36</strain>
    </source>
</reference>
<dbReference type="GO" id="GO:0016831">
    <property type="term" value="F:carboxy-lyase activity"/>
    <property type="evidence" value="ECO:0007669"/>
    <property type="project" value="TreeGrafter"/>
</dbReference>
<evidence type="ECO:0000256" key="4">
    <source>
        <dbReference type="ARBA" id="ARBA00023239"/>
    </source>
</evidence>
<sequence length="474" mass="50124">MEHLSSPIPTHVLPSPTALSAARSAIHTTLSRTGLGPTATTQHISTDLTPGFHASGSSSRYFSAVTGGATPAAVAADHIASTHDQSAALYAPGESIAADIDHHALQMLAELLGLRPEEWGHKVFTTGATAANVVGLACGREAVVAEAGRRVGKEVSVAKMGLVRACIAAGKEGVQVLTSFPHCSLVKACSIVGLGHESVVHVGREEAPWRLDLEALEGYLKDEKVVSIIGVSCSEVQAGLFATSGEEMKALRALADKYGAWIHVDAAFGMLARILPDTKEFAALRAGVEGIELANSIGGDGHKLLNVPYDSGFLFSRSGPLATQVFHNPGAPYLTASSAAIPSPLSLGIENSRRLRALPVYANLVAYGRAGYVDMLQRQVRFARAVAAWMESQGGFEVLGTKGEGEVYMVVLFRAKDEKINAELKQRINTPRKIACSGTVWDGKPAMRLAVSNWKIDLERDLPVVKEVLAAALQ</sequence>